<dbReference type="InterPro" id="IPR022385">
    <property type="entry name" value="Rhs_assc_core"/>
</dbReference>
<reference evidence="3 4" key="1">
    <citation type="submission" date="2017-06" db="EMBL/GenBank/DDBJ databases">
        <authorList>
            <person name="Kim H.J."/>
            <person name="Triplett B.A."/>
        </authorList>
    </citation>
    <scope>NUCLEOTIDE SEQUENCE [LARGE SCALE GENOMIC DNA]</scope>
    <source>
        <strain evidence="3 4">S18795</strain>
    </source>
</reference>
<dbReference type="Proteomes" id="UP000197904">
    <property type="component" value="Unassembled WGS sequence"/>
</dbReference>
<organism evidence="3 4">
    <name type="scientific">Stenotrophomonas pavanii</name>
    <dbReference type="NCBI Taxonomy" id="487698"/>
    <lineage>
        <taxon>Bacteria</taxon>
        <taxon>Pseudomonadati</taxon>
        <taxon>Pseudomonadota</taxon>
        <taxon>Gammaproteobacteria</taxon>
        <taxon>Lysobacterales</taxon>
        <taxon>Lysobacteraceae</taxon>
        <taxon>Stenotrophomonas</taxon>
    </lineage>
</organism>
<gene>
    <name evidence="3" type="ORF">CEE55_21160</name>
</gene>
<evidence type="ECO:0000313" key="4">
    <source>
        <dbReference type="Proteomes" id="UP000197904"/>
    </source>
</evidence>
<dbReference type="PANTHER" id="PTHR32305:SF15">
    <property type="entry name" value="PROTEIN RHSA-RELATED"/>
    <property type="match status" value="1"/>
</dbReference>
<sequence length="341" mass="36357">MRRRARHGRTEVDSMDAGMRTLLIRTVAGATLILGGLFNQAAAETITYIHTDALGSPVAETDSAGIVIRRTTYEPYGAVVGGSVADGPGYTGHVTDASTGLSYMQQRYMDSQLGVFLSVDPVSAMRDPVGAFGRYRYANSNPYRYFDPDGRRACGKDTGCQLEQGALGGSSGVSRSTAGVRSTSIGGQRLVADEMINRSAGANGTSELVRNWSLSQVSPRGGAIVQDISVTVEAFDRAGHRIVGLPSTRYWEAWTVSPGSSVPTPYGQDTFKVNRLPSEWYRGKVTWSGSARFYEGLSLPSSFVPGGVGFAGVLPSTSVDPKLSTSSATPSVDVRFQVEWP</sequence>
<dbReference type="InterPro" id="IPR050708">
    <property type="entry name" value="T6SS_VgrG/RHS"/>
</dbReference>
<evidence type="ECO:0000259" key="2">
    <source>
        <dbReference type="Pfam" id="PF25023"/>
    </source>
</evidence>
<feature type="domain" description="Teneurin-like YD-shell" evidence="2">
    <location>
        <begin position="42"/>
        <end position="142"/>
    </location>
</feature>
<dbReference type="PANTHER" id="PTHR32305">
    <property type="match status" value="1"/>
</dbReference>
<dbReference type="AlphaFoldDB" id="A0A246KT17"/>
<protein>
    <recommendedName>
        <fullName evidence="2">Teneurin-like YD-shell domain-containing protein</fullName>
    </recommendedName>
</protein>
<dbReference type="Pfam" id="PF25023">
    <property type="entry name" value="TEN_YD-shell"/>
    <property type="match status" value="1"/>
</dbReference>
<accession>A0A246KT17</accession>
<dbReference type="Gene3D" id="2.180.10.10">
    <property type="entry name" value="RHS repeat-associated core"/>
    <property type="match status" value="1"/>
</dbReference>
<dbReference type="EMBL" id="NIXP01000148">
    <property type="protein sequence ID" value="OWR26872.1"/>
    <property type="molecule type" value="Genomic_DNA"/>
</dbReference>
<dbReference type="NCBIfam" id="TIGR03696">
    <property type="entry name" value="Rhs_assc_core"/>
    <property type="match status" value="1"/>
</dbReference>
<dbReference type="InterPro" id="IPR056823">
    <property type="entry name" value="TEN-like_YD-shell"/>
</dbReference>
<proteinExistence type="predicted"/>
<evidence type="ECO:0000313" key="3">
    <source>
        <dbReference type="EMBL" id="OWR26872.1"/>
    </source>
</evidence>
<keyword evidence="1" id="KW-0677">Repeat</keyword>
<name>A0A246KT17_9GAMM</name>
<evidence type="ECO:0000256" key="1">
    <source>
        <dbReference type="ARBA" id="ARBA00022737"/>
    </source>
</evidence>
<comment type="caution">
    <text evidence="3">The sequence shown here is derived from an EMBL/GenBank/DDBJ whole genome shotgun (WGS) entry which is preliminary data.</text>
</comment>